<dbReference type="PROSITE" id="PS51462">
    <property type="entry name" value="NUDIX"/>
    <property type="match status" value="1"/>
</dbReference>
<dbReference type="InterPro" id="IPR015797">
    <property type="entry name" value="NUDIX_hydrolase-like_dom_sf"/>
</dbReference>
<keyword evidence="1" id="KW-0378">Hydrolase</keyword>
<dbReference type="EMBL" id="CP031150">
    <property type="protein sequence ID" value="AXG06416.1"/>
    <property type="molecule type" value="Genomic_DNA"/>
</dbReference>
<evidence type="ECO:0000313" key="3">
    <source>
        <dbReference type="EMBL" id="AXG06416.1"/>
    </source>
</evidence>
<dbReference type="Proteomes" id="UP000253273">
    <property type="component" value="Chromosome"/>
</dbReference>
<dbReference type="OrthoDB" id="40462at2157"/>
<dbReference type="AlphaFoldDB" id="A0A345E2J4"/>
<proteinExistence type="predicted"/>
<dbReference type="Gene3D" id="3.90.79.10">
    <property type="entry name" value="Nucleoside Triphosphate Pyrophosphohydrolase"/>
    <property type="match status" value="1"/>
</dbReference>
<dbReference type="PROSITE" id="PS00893">
    <property type="entry name" value="NUDIX_BOX"/>
    <property type="match status" value="1"/>
</dbReference>
<name>A0A345E2J4_9EURY</name>
<accession>A0A345E2J4</accession>
<dbReference type="RefSeq" id="WP_114585555.1">
    <property type="nucleotide sequence ID" value="NZ_CP031150.1"/>
</dbReference>
<protein>
    <submittedName>
        <fullName evidence="3">NUDIX domain-containing protein</fullName>
    </submittedName>
</protein>
<dbReference type="SUPFAM" id="SSF55811">
    <property type="entry name" value="Nudix"/>
    <property type="match status" value="1"/>
</dbReference>
<dbReference type="KEGG" id="haj:DU500_08275"/>
<organism evidence="3 4">
    <name type="scientific">Haloplanus rubicundus</name>
    <dbReference type="NCBI Taxonomy" id="1547898"/>
    <lineage>
        <taxon>Archaea</taxon>
        <taxon>Methanobacteriati</taxon>
        <taxon>Methanobacteriota</taxon>
        <taxon>Stenosarchaea group</taxon>
        <taxon>Halobacteria</taxon>
        <taxon>Halobacteriales</taxon>
        <taxon>Haloferacaceae</taxon>
        <taxon>Haloplanus</taxon>
    </lineage>
</organism>
<dbReference type="InterPro" id="IPR000086">
    <property type="entry name" value="NUDIX_hydrolase_dom"/>
</dbReference>
<evidence type="ECO:0000313" key="4">
    <source>
        <dbReference type="Proteomes" id="UP000253273"/>
    </source>
</evidence>
<dbReference type="PRINTS" id="PR00502">
    <property type="entry name" value="NUDIXFAMILY"/>
</dbReference>
<evidence type="ECO:0000256" key="1">
    <source>
        <dbReference type="ARBA" id="ARBA00022801"/>
    </source>
</evidence>
<evidence type="ECO:0000259" key="2">
    <source>
        <dbReference type="PROSITE" id="PS51462"/>
    </source>
</evidence>
<dbReference type="Pfam" id="PF00293">
    <property type="entry name" value="NUDIX"/>
    <property type="match status" value="1"/>
</dbReference>
<sequence length="155" mass="16916">MLAHSATYVQKACAYVTRGGSEVLVFEGPGHEGLQIPKGTVESGETPREALYREVVEESGLATFGDVERLVTDVWTRRESPPKRYVRHFYHVPVHEPRDSWTHTVTGTGAERGSEFTFSWLDLGTNARFALDLDDYLGTLTGVDADGSGAGVAAD</sequence>
<gene>
    <name evidence="3" type="ORF">DU500_08275</name>
</gene>
<reference evidence="3 4" key="1">
    <citation type="submission" date="2018-07" db="EMBL/GenBank/DDBJ databases">
        <title>Genome sequences of Haloplanus sp. CBA1113.</title>
        <authorList>
            <person name="Kim Y.B."/>
            <person name="Roh S.W."/>
        </authorList>
    </citation>
    <scope>NUCLEOTIDE SEQUENCE [LARGE SCALE GENOMIC DNA]</scope>
    <source>
        <strain evidence="3 4">CBA1113</strain>
    </source>
</reference>
<feature type="domain" description="Nudix hydrolase" evidence="2">
    <location>
        <begin position="7"/>
        <end position="141"/>
    </location>
</feature>
<dbReference type="InterPro" id="IPR020084">
    <property type="entry name" value="NUDIX_hydrolase_CS"/>
</dbReference>
<dbReference type="GeneID" id="37283374"/>
<keyword evidence="4" id="KW-1185">Reference proteome</keyword>
<dbReference type="CDD" id="cd04663">
    <property type="entry name" value="NUDIX_Hydrolase"/>
    <property type="match status" value="1"/>
</dbReference>
<dbReference type="GO" id="GO:0016787">
    <property type="term" value="F:hydrolase activity"/>
    <property type="evidence" value="ECO:0007669"/>
    <property type="project" value="UniProtKB-KW"/>
</dbReference>
<dbReference type="InterPro" id="IPR020476">
    <property type="entry name" value="Nudix_hydrolase"/>
</dbReference>